<dbReference type="EMBL" id="JBAMIC010000022">
    <property type="protein sequence ID" value="KAK7091628.1"/>
    <property type="molecule type" value="Genomic_DNA"/>
</dbReference>
<feature type="compositionally biased region" description="Polar residues" evidence="1">
    <location>
        <begin position="93"/>
        <end position="104"/>
    </location>
</feature>
<reference evidence="2 3" key="1">
    <citation type="submission" date="2024-02" db="EMBL/GenBank/DDBJ databases">
        <title>Chromosome-scale genome assembly of the rough periwinkle Littorina saxatilis.</title>
        <authorList>
            <person name="De Jode A."/>
            <person name="Faria R."/>
            <person name="Formenti G."/>
            <person name="Sims Y."/>
            <person name="Smith T.P."/>
            <person name="Tracey A."/>
            <person name="Wood J.M.D."/>
            <person name="Zagrodzka Z.B."/>
            <person name="Johannesson K."/>
            <person name="Butlin R.K."/>
            <person name="Leder E.H."/>
        </authorList>
    </citation>
    <scope>NUCLEOTIDE SEQUENCE [LARGE SCALE GENOMIC DNA]</scope>
    <source>
        <strain evidence="2">Snail1</strain>
        <tissue evidence="2">Muscle</tissue>
    </source>
</reference>
<feature type="compositionally biased region" description="Basic and acidic residues" evidence="1">
    <location>
        <begin position="816"/>
        <end position="829"/>
    </location>
</feature>
<feature type="compositionally biased region" description="Basic and acidic residues" evidence="1">
    <location>
        <begin position="226"/>
        <end position="240"/>
    </location>
</feature>
<feature type="compositionally biased region" description="Polar residues" evidence="1">
    <location>
        <begin position="210"/>
        <end position="221"/>
    </location>
</feature>
<feature type="region of interest" description="Disordered" evidence="1">
    <location>
        <begin position="802"/>
        <end position="829"/>
    </location>
</feature>
<feature type="compositionally biased region" description="Basic and acidic residues" evidence="1">
    <location>
        <begin position="167"/>
        <end position="177"/>
    </location>
</feature>
<sequence length="829" mass="87378">MVSPWQRHLLMLSGEEEEGAVAFSPEAAVLAAAVLVVLVMLTLLCVCGDGSSGKGESEGKGTSRKNTQSTKTSLIAADQAAIAVEDEVAGETNHLSVTGETTPIINGVANGVRGSSSPSGHSRQESSGSAQMRPTSLRELPDLPVNNHKRNHSGAGLVDKQTSGRSSGDETKNNDAYDHLGAKITQSKTASVNYDHIKLDSPRDPPSPGTTPASEPDTTSEGHYAQVRERTYDVVKDVRSRASAKVAATTDYDPYAKVKDEDDDNEDPYTKVKDSEKEDEADDDYSHLKHDHVITLPEVNTTNTNMIEDEDPYEKVMGDSGGALVVDASNAVDPDDPYSVVSDQPQVTVVPLNSGSSPPRGAVVHAGGDHGRNSGSNLNNSASAPLSSEELLRLQFADEEADSQDDYATVVKDRNPSTSREEGPEQGRSRREEEEEIEPYFTTPSEPPRMYDASEVGTLLPRAAEGAGDDDSAGNNGKEHRYTKVTARESLASMTARNALNTYEVVPDLPENTYATVEGGSGDGVVGRYATPGTPSLQHSTSLISDTYTEIGASGGYANPAPEPPSLDSLHSMTKSTSSSDGDHFNNTGRPPTSPSANHPNVVIADDGYAVVSKTSGFSPSETALPRIPRAGTSGSLGSLGSLGEEVMINGVTLHPDYHSVKDCIPADQDNENDPNYESVDEALSKVPAPSSMKSSSSSPKGAAPGHSKVGTGASPNVTIINHMSPSRRTHQYEEVSPPASPLASPPLQVSSRVSAGVAAASSSNGASANGASLSGMIPRQANIDPQAAEVRDRVLQGHTYEAISEVKTRQKASQRKTDSQKNENSTKL</sequence>
<feature type="compositionally biased region" description="Low complexity" evidence="1">
    <location>
        <begin position="373"/>
        <end position="389"/>
    </location>
</feature>
<proteinExistence type="predicted"/>
<feature type="compositionally biased region" description="Low complexity" evidence="1">
    <location>
        <begin position="746"/>
        <end position="776"/>
    </location>
</feature>
<feature type="compositionally biased region" description="Basic and acidic residues" evidence="1">
    <location>
        <begin position="411"/>
        <end position="432"/>
    </location>
</feature>
<feature type="region of interest" description="Disordered" evidence="1">
    <location>
        <begin position="615"/>
        <end position="636"/>
    </location>
</feature>
<evidence type="ECO:0000256" key="1">
    <source>
        <dbReference type="SAM" id="MobiDB-lite"/>
    </source>
</evidence>
<dbReference type="AlphaFoldDB" id="A0AAN9AR38"/>
<dbReference type="Proteomes" id="UP001374579">
    <property type="component" value="Unassembled WGS sequence"/>
</dbReference>
<evidence type="ECO:0000313" key="3">
    <source>
        <dbReference type="Proteomes" id="UP001374579"/>
    </source>
</evidence>
<feature type="region of interest" description="Disordered" evidence="1">
    <location>
        <begin position="326"/>
        <end position="452"/>
    </location>
</feature>
<feature type="compositionally biased region" description="Polar residues" evidence="1">
    <location>
        <begin position="344"/>
        <end position="357"/>
    </location>
</feature>
<feature type="region of interest" description="Disordered" evidence="1">
    <location>
        <begin position="196"/>
        <end position="306"/>
    </location>
</feature>
<protein>
    <submittedName>
        <fullName evidence="2">Uncharacterized protein</fullName>
    </submittedName>
</protein>
<keyword evidence="3" id="KW-1185">Reference proteome</keyword>
<name>A0AAN9AR38_9CAEN</name>
<evidence type="ECO:0000313" key="2">
    <source>
        <dbReference type="EMBL" id="KAK7091628.1"/>
    </source>
</evidence>
<accession>A0AAN9AR38</accession>
<feature type="region of interest" description="Disordered" evidence="1">
    <location>
        <begin position="552"/>
        <end position="601"/>
    </location>
</feature>
<feature type="region of interest" description="Disordered" evidence="1">
    <location>
        <begin position="658"/>
        <end position="778"/>
    </location>
</feature>
<feature type="region of interest" description="Disordered" evidence="1">
    <location>
        <begin position="93"/>
        <end position="177"/>
    </location>
</feature>
<feature type="region of interest" description="Disordered" evidence="1">
    <location>
        <begin position="50"/>
        <end position="72"/>
    </location>
</feature>
<feature type="compositionally biased region" description="Acidic residues" evidence="1">
    <location>
        <begin position="669"/>
        <end position="681"/>
    </location>
</feature>
<feature type="compositionally biased region" description="Polar residues" evidence="1">
    <location>
        <begin position="585"/>
        <end position="599"/>
    </location>
</feature>
<feature type="region of interest" description="Disordered" evidence="1">
    <location>
        <begin position="514"/>
        <end position="540"/>
    </location>
</feature>
<feature type="compositionally biased region" description="Low complexity" evidence="1">
    <location>
        <begin position="685"/>
        <end position="705"/>
    </location>
</feature>
<comment type="caution">
    <text evidence="2">The sequence shown here is derived from an EMBL/GenBank/DDBJ whole genome shotgun (WGS) entry which is preliminary data.</text>
</comment>
<feature type="compositionally biased region" description="Low complexity" evidence="1">
    <location>
        <begin position="569"/>
        <end position="580"/>
    </location>
</feature>
<feature type="compositionally biased region" description="Basic and acidic residues" evidence="1">
    <location>
        <begin position="284"/>
        <end position="293"/>
    </location>
</feature>
<organism evidence="2 3">
    <name type="scientific">Littorina saxatilis</name>
    <dbReference type="NCBI Taxonomy" id="31220"/>
    <lineage>
        <taxon>Eukaryota</taxon>
        <taxon>Metazoa</taxon>
        <taxon>Spiralia</taxon>
        <taxon>Lophotrochozoa</taxon>
        <taxon>Mollusca</taxon>
        <taxon>Gastropoda</taxon>
        <taxon>Caenogastropoda</taxon>
        <taxon>Littorinimorpha</taxon>
        <taxon>Littorinoidea</taxon>
        <taxon>Littorinidae</taxon>
        <taxon>Littorina</taxon>
    </lineage>
</organism>
<feature type="compositionally biased region" description="Polar residues" evidence="1">
    <location>
        <begin position="113"/>
        <end position="134"/>
    </location>
</feature>
<feature type="compositionally biased region" description="Polar residues" evidence="1">
    <location>
        <begin position="714"/>
        <end position="727"/>
    </location>
</feature>
<gene>
    <name evidence="2" type="ORF">V1264_009286</name>
</gene>